<comment type="caution">
    <text evidence="2">The sequence shown here is derived from an EMBL/GenBank/DDBJ whole genome shotgun (WGS) entry which is preliminary data.</text>
</comment>
<reference evidence="2 3" key="1">
    <citation type="submission" date="2020-01" db="EMBL/GenBank/DDBJ databases">
        <title>The draft genome sequence of Corallococcus exiguus DSM 14696.</title>
        <authorList>
            <person name="Zhang X."/>
            <person name="Zhu H."/>
        </authorList>
    </citation>
    <scope>NUCLEOTIDE SEQUENCE [LARGE SCALE GENOMIC DNA]</scope>
    <source>
        <strain evidence="2 3">DSM 14696</strain>
    </source>
</reference>
<keyword evidence="3" id="KW-1185">Reference proteome</keyword>
<accession>A0A7X4YJS2</accession>
<protein>
    <submittedName>
        <fullName evidence="2">HNH endonuclease</fullName>
    </submittedName>
</protein>
<dbReference type="AlphaFoldDB" id="A0A7X4YJS2"/>
<organism evidence="2 3">
    <name type="scientific">Corallococcus exiguus</name>
    <dbReference type="NCBI Taxonomy" id="83462"/>
    <lineage>
        <taxon>Bacteria</taxon>
        <taxon>Pseudomonadati</taxon>
        <taxon>Myxococcota</taxon>
        <taxon>Myxococcia</taxon>
        <taxon>Myxococcales</taxon>
        <taxon>Cystobacterineae</taxon>
        <taxon>Myxococcaceae</taxon>
        <taxon>Corallococcus</taxon>
    </lineage>
</organism>
<keyword evidence="2" id="KW-0255">Endonuclease</keyword>
<keyword evidence="2" id="KW-0378">Hydrolase</keyword>
<evidence type="ECO:0000313" key="2">
    <source>
        <dbReference type="EMBL" id="NBC45672.1"/>
    </source>
</evidence>
<evidence type="ECO:0000259" key="1">
    <source>
        <dbReference type="Pfam" id="PF13391"/>
    </source>
</evidence>
<dbReference type="Proteomes" id="UP000537825">
    <property type="component" value="Unassembled WGS sequence"/>
</dbReference>
<sequence length="338" mass="38423">MPVPGLRPGGSPARTGLSLVTWSWTVPTPSDNDQAIRLAAFNALQALVERHGEVLPWEIIAEGFQLHGEQHLFANRTRGIFWPRQMQETALSIKTTVPRGTRVARYDDDNIASDGAFLYKFQGTDVEARDNRRLVRAQELDAPLIYLYGIEPGFYRPLWPVYISDVDRASHSFHVVVSEPETVKQLQPQRYVADAKLLPLERRYTTVQAKKRLHQAAFRQHVLNAYEHRCAVCAFPRMELLDGAHILPDRDERGHAEVPNGLALCRLHHGAFDTNLMGFRPDGVIELAPSLLATRDGPTLEHALKGFVGKTLQLPRAKELRPKKLYLEERYERFRKVS</sequence>
<keyword evidence="2" id="KW-0540">Nuclease</keyword>
<evidence type="ECO:0000313" key="3">
    <source>
        <dbReference type="Proteomes" id="UP000537825"/>
    </source>
</evidence>
<proteinExistence type="predicted"/>
<feature type="domain" description="HNH nuclease" evidence="1">
    <location>
        <begin position="230"/>
        <end position="279"/>
    </location>
</feature>
<gene>
    <name evidence="2" type="ORF">GTZ93_38365</name>
</gene>
<dbReference type="Pfam" id="PF13391">
    <property type="entry name" value="HNH_2"/>
    <property type="match status" value="1"/>
</dbReference>
<dbReference type="InterPro" id="IPR003615">
    <property type="entry name" value="HNH_nuc"/>
</dbReference>
<dbReference type="GO" id="GO:0004519">
    <property type="term" value="F:endonuclease activity"/>
    <property type="evidence" value="ECO:0007669"/>
    <property type="project" value="UniProtKB-KW"/>
</dbReference>
<dbReference type="EMBL" id="JAAAPK010000015">
    <property type="protein sequence ID" value="NBC45672.1"/>
    <property type="molecule type" value="Genomic_DNA"/>
</dbReference>
<name>A0A7X4YJS2_9BACT</name>